<dbReference type="InterPro" id="IPR053137">
    <property type="entry name" value="NLR-like"/>
</dbReference>
<dbReference type="Pfam" id="PF00931">
    <property type="entry name" value="NB-ARC"/>
    <property type="match status" value="1"/>
</dbReference>
<evidence type="ECO:0000259" key="3">
    <source>
        <dbReference type="PROSITE" id="PS51635"/>
    </source>
</evidence>
<reference evidence="4" key="2">
    <citation type="submission" date="2023-05" db="EMBL/GenBank/DDBJ databases">
        <authorList>
            <consortium name="Lawrence Berkeley National Laboratory"/>
            <person name="Steindorff A."/>
            <person name="Hensen N."/>
            <person name="Bonometti L."/>
            <person name="Westerberg I."/>
            <person name="Brannstrom I.O."/>
            <person name="Guillou S."/>
            <person name="Cros-Aarteil S."/>
            <person name="Calhoun S."/>
            <person name="Haridas S."/>
            <person name="Kuo A."/>
            <person name="Mondo S."/>
            <person name="Pangilinan J."/>
            <person name="Riley R."/>
            <person name="Labutti K."/>
            <person name="Andreopoulos B."/>
            <person name="Lipzen A."/>
            <person name="Chen C."/>
            <person name="Yanf M."/>
            <person name="Daum C."/>
            <person name="Ng V."/>
            <person name="Clum A."/>
            <person name="Ohm R."/>
            <person name="Martin F."/>
            <person name="Silar P."/>
            <person name="Natvig D."/>
            <person name="Lalanne C."/>
            <person name="Gautier V."/>
            <person name="Ament-Velasquez S.L."/>
            <person name="Kruys A."/>
            <person name="Hutchinson M.I."/>
            <person name="Powell A.J."/>
            <person name="Barry K."/>
            <person name="Miller A.N."/>
            <person name="Grigoriev I.V."/>
            <person name="Debuchy R."/>
            <person name="Gladieux P."/>
            <person name="Thoren M.H."/>
            <person name="Johannesson H."/>
        </authorList>
    </citation>
    <scope>NUCLEOTIDE SEQUENCE</scope>
    <source>
        <strain evidence="4">CBS 892.96</strain>
    </source>
</reference>
<dbReference type="Gene3D" id="3.40.1090.10">
    <property type="entry name" value="Cytosolic phospholipase A2 catalytic domain"/>
    <property type="match status" value="1"/>
</dbReference>
<keyword evidence="1 2" id="KW-0443">Lipid metabolism</keyword>
<keyword evidence="5" id="KW-1185">Reference proteome</keyword>
<reference evidence="4" key="1">
    <citation type="journal article" date="2023" name="Mol. Phylogenet. Evol.">
        <title>Genome-scale phylogeny and comparative genomics of the fungal order Sordariales.</title>
        <authorList>
            <person name="Hensen N."/>
            <person name="Bonometti L."/>
            <person name="Westerberg I."/>
            <person name="Brannstrom I.O."/>
            <person name="Guillou S."/>
            <person name="Cros-Aarteil S."/>
            <person name="Calhoun S."/>
            <person name="Haridas S."/>
            <person name="Kuo A."/>
            <person name="Mondo S."/>
            <person name="Pangilinan J."/>
            <person name="Riley R."/>
            <person name="LaButti K."/>
            <person name="Andreopoulos B."/>
            <person name="Lipzen A."/>
            <person name="Chen C."/>
            <person name="Yan M."/>
            <person name="Daum C."/>
            <person name="Ng V."/>
            <person name="Clum A."/>
            <person name="Steindorff A."/>
            <person name="Ohm R.A."/>
            <person name="Martin F."/>
            <person name="Silar P."/>
            <person name="Natvig D.O."/>
            <person name="Lalanne C."/>
            <person name="Gautier V."/>
            <person name="Ament-Velasquez S.L."/>
            <person name="Kruys A."/>
            <person name="Hutchinson M.I."/>
            <person name="Powell A.J."/>
            <person name="Barry K."/>
            <person name="Miller A.N."/>
            <person name="Grigoriev I.V."/>
            <person name="Debuchy R."/>
            <person name="Gladieux P."/>
            <person name="Hiltunen Thoren M."/>
            <person name="Johannesson H."/>
        </authorList>
    </citation>
    <scope>NUCLEOTIDE SEQUENCE</scope>
    <source>
        <strain evidence="4">CBS 892.96</strain>
    </source>
</reference>
<dbReference type="EMBL" id="MU866270">
    <property type="protein sequence ID" value="KAK4174671.1"/>
    <property type="molecule type" value="Genomic_DNA"/>
</dbReference>
<accession>A0AAN6W3V9</accession>
<feature type="active site" description="Nucleophile" evidence="2">
    <location>
        <position position="57"/>
    </location>
</feature>
<dbReference type="Gene3D" id="3.40.50.300">
    <property type="entry name" value="P-loop containing nucleotide triphosphate hydrolases"/>
    <property type="match status" value="1"/>
</dbReference>
<comment type="caution">
    <text evidence="4">The sequence shown here is derived from an EMBL/GenBank/DDBJ whole genome shotgun (WGS) entry which is preliminary data.</text>
</comment>
<feature type="domain" description="PNPLA" evidence="3">
    <location>
        <begin position="11"/>
        <end position="227"/>
    </location>
</feature>
<proteinExistence type="predicted"/>
<dbReference type="GO" id="GO:0016787">
    <property type="term" value="F:hydrolase activity"/>
    <property type="evidence" value="ECO:0007669"/>
    <property type="project" value="UniProtKB-UniRule"/>
</dbReference>
<dbReference type="GO" id="GO:0016301">
    <property type="term" value="F:kinase activity"/>
    <property type="evidence" value="ECO:0007669"/>
    <property type="project" value="UniProtKB-KW"/>
</dbReference>
<dbReference type="InterPro" id="IPR002182">
    <property type="entry name" value="NB-ARC"/>
</dbReference>
<protein>
    <submittedName>
        <fullName evidence="4">Kinase subdomain-containing protein</fullName>
    </submittedName>
</protein>
<sequence>MTTSCMPLRILSFDGGGIRGISSLLILEDIMEKIRDAKGLDRVPRPCEYFDFIGGTSTGGIIAIMLGRLGMSVDECIRAYKKVAQQAFTPKKMRFIPASPSGAFSAKALEGAIRQTVRDFCVQPECATRPAQDLTMSKACSHSEMAFRDDSCIKTAILAITKDNIDARPTLFTTYDTSTALNGCTIWEVARATSAATTFFKPISVGRDGIEFIDAGFGYNNPCEILIEEAQRQFPGRGLMRVLSIGTGLGDVVEIGNTRMSIIAALKKMATCSKKVAARLDDRYGENGQYCRFNVDQGLQDITLSDWEKASTISAHTRNYLTSNQRTIKKFVDNFIKAIHEGEDGESSQTVAKATELSPMQNDADSVAGPWCHIPFQRNIRFVGRERTLSTIMDKLFIQGTKKVALFGLGGVGKTQVALELAFRTKENKADCSVFWVPALSEATFEQAYTDIARKLEIRCGDNQDVKQSVQQYLSSEAAGRWLLVVDNADDRDVLFESFTGITEYLPESKKGLTLFTTRSREMAVNLAECNIVELQEMDGKGAASLFRASVIQNERIEDTALTELLNELTNLPLAIVQAAAYLNKNQASVPRYLSLLRGAEREIVSLISREFRDSTRYAGSQNSVAATWLVSFEQIRRFDRVAADLLSFISCIEPKAIPQSILPHPETEEEMTHAIGTLCGYAFLSRRGESDMFDMHSLVHTATKVWIKNQGDVKETEIGAVQHLAAIFPSAYPVNQGLWRGYLPHTLRIFHRRTDYEIEEKYNLGYLAGQCLDVDRRFKEAVSVFECVVAVRKRTLAEEDHSRLASEHALASAYLKDRQIEKAIEIFEHVVAVQKRTLAVKDHSRLTSEHELASAYLEDRQIEKAIEIFEHVVAVQKRTLAEEDHSRLTSEHALASAYRALGQTTKLATLLEHTVI</sequence>
<evidence type="ECO:0000313" key="4">
    <source>
        <dbReference type="EMBL" id="KAK4174671.1"/>
    </source>
</evidence>
<evidence type="ECO:0000256" key="1">
    <source>
        <dbReference type="ARBA" id="ARBA00023098"/>
    </source>
</evidence>
<feature type="active site" description="Proton acceptor" evidence="2">
    <location>
        <position position="214"/>
    </location>
</feature>
<gene>
    <name evidence="4" type="ORF">QBC36DRAFT_379981</name>
</gene>
<evidence type="ECO:0000313" key="5">
    <source>
        <dbReference type="Proteomes" id="UP001302321"/>
    </source>
</evidence>
<dbReference type="InterPro" id="IPR002641">
    <property type="entry name" value="PNPLA_dom"/>
</dbReference>
<dbReference type="PANTHER" id="PTHR46082">
    <property type="entry name" value="ATP/GTP-BINDING PROTEIN-RELATED"/>
    <property type="match status" value="1"/>
</dbReference>
<dbReference type="InterPro" id="IPR027417">
    <property type="entry name" value="P-loop_NTPase"/>
</dbReference>
<dbReference type="Gene3D" id="1.25.40.10">
    <property type="entry name" value="Tetratricopeptide repeat domain"/>
    <property type="match status" value="1"/>
</dbReference>
<dbReference type="Pfam" id="PF01734">
    <property type="entry name" value="Patatin"/>
    <property type="match status" value="1"/>
</dbReference>
<dbReference type="SUPFAM" id="SSF52540">
    <property type="entry name" value="P-loop containing nucleoside triphosphate hydrolases"/>
    <property type="match status" value="1"/>
</dbReference>
<feature type="short sequence motif" description="GXGXXG" evidence="2">
    <location>
        <begin position="15"/>
        <end position="20"/>
    </location>
</feature>
<dbReference type="GO" id="GO:0043531">
    <property type="term" value="F:ADP binding"/>
    <property type="evidence" value="ECO:0007669"/>
    <property type="project" value="InterPro"/>
</dbReference>
<keyword evidence="4" id="KW-0808">Transferase</keyword>
<keyword evidence="2" id="KW-0378">Hydrolase</keyword>
<dbReference type="GO" id="GO:0016042">
    <property type="term" value="P:lipid catabolic process"/>
    <property type="evidence" value="ECO:0007669"/>
    <property type="project" value="UniProtKB-UniRule"/>
</dbReference>
<name>A0AAN6W3V9_9PEZI</name>
<feature type="short sequence motif" description="GXSXG" evidence="2">
    <location>
        <begin position="55"/>
        <end position="59"/>
    </location>
</feature>
<dbReference type="PANTHER" id="PTHR46082:SF6">
    <property type="entry name" value="AAA+ ATPASE DOMAIN-CONTAINING PROTEIN-RELATED"/>
    <property type="match status" value="1"/>
</dbReference>
<dbReference type="SUPFAM" id="SSF48452">
    <property type="entry name" value="TPR-like"/>
    <property type="match status" value="1"/>
</dbReference>
<evidence type="ECO:0000256" key="2">
    <source>
        <dbReference type="PROSITE-ProRule" id="PRU01161"/>
    </source>
</evidence>
<dbReference type="CDD" id="cd07216">
    <property type="entry name" value="Pat17_PNPLA8_PNPLA9_like3"/>
    <property type="match status" value="1"/>
</dbReference>
<dbReference type="GO" id="GO:0046486">
    <property type="term" value="P:glycerolipid metabolic process"/>
    <property type="evidence" value="ECO:0007669"/>
    <property type="project" value="UniProtKB-ARBA"/>
</dbReference>
<organism evidence="4 5">
    <name type="scientific">Triangularia setosa</name>
    <dbReference type="NCBI Taxonomy" id="2587417"/>
    <lineage>
        <taxon>Eukaryota</taxon>
        <taxon>Fungi</taxon>
        <taxon>Dikarya</taxon>
        <taxon>Ascomycota</taxon>
        <taxon>Pezizomycotina</taxon>
        <taxon>Sordariomycetes</taxon>
        <taxon>Sordariomycetidae</taxon>
        <taxon>Sordariales</taxon>
        <taxon>Podosporaceae</taxon>
        <taxon>Triangularia</taxon>
    </lineage>
</organism>
<dbReference type="AlphaFoldDB" id="A0AAN6W3V9"/>
<dbReference type="Proteomes" id="UP001302321">
    <property type="component" value="Unassembled WGS sequence"/>
</dbReference>
<dbReference type="SUPFAM" id="SSF52151">
    <property type="entry name" value="FabD/lysophospholipase-like"/>
    <property type="match status" value="1"/>
</dbReference>
<keyword evidence="2" id="KW-0442">Lipid degradation</keyword>
<dbReference type="InterPro" id="IPR016035">
    <property type="entry name" value="Acyl_Trfase/lysoPLipase"/>
</dbReference>
<comment type="caution">
    <text evidence="2">Lacks conserved residue(s) required for the propagation of feature annotation.</text>
</comment>
<dbReference type="PROSITE" id="PS51635">
    <property type="entry name" value="PNPLA"/>
    <property type="match status" value="1"/>
</dbReference>
<keyword evidence="4" id="KW-0418">Kinase</keyword>
<dbReference type="InterPro" id="IPR011990">
    <property type="entry name" value="TPR-like_helical_dom_sf"/>
</dbReference>